<dbReference type="AlphaFoldDB" id="A0A1F5RIN6"/>
<evidence type="ECO:0000256" key="2">
    <source>
        <dbReference type="ARBA" id="ARBA00022741"/>
    </source>
</evidence>
<evidence type="ECO:0000259" key="7">
    <source>
        <dbReference type="Pfam" id="PF09334"/>
    </source>
</evidence>
<feature type="domain" description="Methionyl/Leucyl tRNA synthetase" evidence="7">
    <location>
        <begin position="62"/>
        <end position="130"/>
    </location>
</feature>
<dbReference type="InterPro" id="IPR015413">
    <property type="entry name" value="Methionyl/Leucyl_tRNA_Synth"/>
</dbReference>
<dbReference type="Gene3D" id="2.170.220.10">
    <property type="match status" value="1"/>
</dbReference>
<dbReference type="GO" id="GO:0004812">
    <property type="term" value="F:aminoacyl-tRNA ligase activity"/>
    <property type="evidence" value="ECO:0007669"/>
    <property type="project" value="UniProtKB-KW"/>
</dbReference>
<keyword evidence="2 6" id="KW-0547">Nucleotide-binding</keyword>
<evidence type="ECO:0000256" key="3">
    <source>
        <dbReference type="ARBA" id="ARBA00022840"/>
    </source>
</evidence>
<evidence type="ECO:0000313" key="8">
    <source>
        <dbReference type="EMBL" id="OGF14290.1"/>
    </source>
</evidence>
<comment type="caution">
    <text evidence="8">The sequence shown here is derived from an EMBL/GenBank/DDBJ whole genome shotgun (WGS) entry which is preliminary data.</text>
</comment>
<name>A0A1F5RIN6_9BACT</name>
<accession>A0A1F5RIN6</accession>
<dbReference type="Pfam" id="PF09334">
    <property type="entry name" value="tRNA-synt_1g"/>
    <property type="match status" value="1"/>
</dbReference>
<organism evidence="8 9">
    <name type="scientific">Candidatus Edwardsbacteria bacterium GWF2_54_11</name>
    <dbReference type="NCBI Taxonomy" id="1817851"/>
    <lineage>
        <taxon>Bacteria</taxon>
        <taxon>Candidatus Edwardsiibacteriota</taxon>
    </lineage>
</organism>
<keyword evidence="3 6" id="KW-0067">ATP-binding</keyword>
<dbReference type="Proteomes" id="UP000177230">
    <property type="component" value="Unassembled WGS sequence"/>
</dbReference>
<evidence type="ECO:0000256" key="4">
    <source>
        <dbReference type="ARBA" id="ARBA00022917"/>
    </source>
</evidence>
<sequence>MASQVALKVKCPSCRKSLMDKAHKVDGQPAIGLRVDIRGKKGWLRLSPVYGSYKVESEFPIAQDALVRISCPHCQAALKSSNQCEVCGAPMVPLMLEEGGKVFICSRKGCKKHFLEFEDLNKALTKFYDTYALGGDRQQVLPGRKGPAVEEPDAKEIMASGSFLQSYCPHCKHTLINHCSLTFTVVGRGGEEGMLLLSPYLNVFTNSSTIEIPHGEEVRDLRCPHCDHSLLEKLKKCDRCGSRIAKVTVGAMHKLITFFICLRKGCTWHGISGEDTKMIMLEDSQEW</sequence>
<evidence type="ECO:0000313" key="9">
    <source>
        <dbReference type="Proteomes" id="UP000177230"/>
    </source>
</evidence>
<protein>
    <recommendedName>
        <fullName evidence="7">Methionyl/Leucyl tRNA synthetase domain-containing protein</fullName>
    </recommendedName>
</protein>
<dbReference type="GO" id="GO:0006418">
    <property type="term" value="P:tRNA aminoacylation for protein translation"/>
    <property type="evidence" value="ECO:0007669"/>
    <property type="project" value="InterPro"/>
</dbReference>
<dbReference type="EMBL" id="MFFM01000004">
    <property type="protein sequence ID" value="OGF14290.1"/>
    <property type="molecule type" value="Genomic_DNA"/>
</dbReference>
<reference evidence="8 9" key="1">
    <citation type="journal article" date="2016" name="Nat. Commun.">
        <title>Thousands of microbial genomes shed light on interconnected biogeochemical processes in an aquifer system.</title>
        <authorList>
            <person name="Anantharaman K."/>
            <person name="Brown C.T."/>
            <person name="Hug L.A."/>
            <person name="Sharon I."/>
            <person name="Castelle C.J."/>
            <person name="Probst A.J."/>
            <person name="Thomas B.C."/>
            <person name="Singh A."/>
            <person name="Wilkins M.J."/>
            <person name="Karaoz U."/>
            <person name="Brodie E.L."/>
            <person name="Williams K.H."/>
            <person name="Hubbard S.S."/>
            <person name="Banfield J.F."/>
        </authorList>
    </citation>
    <scope>NUCLEOTIDE SEQUENCE [LARGE SCALE GENOMIC DNA]</scope>
</reference>
<keyword evidence="5 6" id="KW-0030">Aminoacyl-tRNA synthetase</keyword>
<dbReference type="GO" id="GO:0005524">
    <property type="term" value="F:ATP binding"/>
    <property type="evidence" value="ECO:0007669"/>
    <property type="project" value="UniProtKB-KW"/>
</dbReference>
<comment type="similarity">
    <text evidence="6">Belongs to the class-I aminoacyl-tRNA synthetase family.</text>
</comment>
<gene>
    <name evidence="8" type="ORF">A2024_11070</name>
</gene>
<evidence type="ECO:0000256" key="6">
    <source>
        <dbReference type="RuleBase" id="RU363039"/>
    </source>
</evidence>
<evidence type="ECO:0000256" key="5">
    <source>
        <dbReference type="ARBA" id="ARBA00023146"/>
    </source>
</evidence>
<proteinExistence type="inferred from homology"/>
<keyword evidence="1 6" id="KW-0436">Ligase</keyword>
<keyword evidence="4 6" id="KW-0648">Protein biosynthesis</keyword>
<evidence type="ECO:0000256" key="1">
    <source>
        <dbReference type="ARBA" id="ARBA00022598"/>
    </source>
</evidence>